<feature type="region of interest" description="Disordered" evidence="1">
    <location>
        <begin position="1"/>
        <end position="20"/>
    </location>
</feature>
<protein>
    <submittedName>
        <fullName evidence="2">Uncharacterized protein</fullName>
    </submittedName>
</protein>
<proteinExistence type="predicted"/>
<dbReference type="EMBL" id="GGMS01012579">
    <property type="protein sequence ID" value="MBY81782.1"/>
    <property type="molecule type" value="Transcribed_RNA"/>
</dbReference>
<evidence type="ECO:0000256" key="1">
    <source>
        <dbReference type="SAM" id="MobiDB-lite"/>
    </source>
</evidence>
<organism evidence="2">
    <name type="scientific">Sipha flava</name>
    <name type="common">yellow sugarcane aphid</name>
    <dbReference type="NCBI Taxonomy" id="143950"/>
    <lineage>
        <taxon>Eukaryota</taxon>
        <taxon>Metazoa</taxon>
        <taxon>Ecdysozoa</taxon>
        <taxon>Arthropoda</taxon>
        <taxon>Hexapoda</taxon>
        <taxon>Insecta</taxon>
        <taxon>Pterygota</taxon>
        <taxon>Neoptera</taxon>
        <taxon>Paraneoptera</taxon>
        <taxon>Hemiptera</taxon>
        <taxon>Sternorrhyncha</taxon>
        <taxon>Aphidomorpha</taxon>
        <taxon>Aphidoidea</taxon>
        <taxon>Aphididae</taxon>
        <taxon>Sipha</taxon>
    </lineage>
</organism>
<dbReference type="AlphaFoldDB" id="A0A2S2QXC7"/>
<gene>
    <name evidence="2" type="ORF">g.59782</name>
</gene>
<accession>A0A2S2QXC7</accession>
<sequence length="103" mass="12343">MKYTTKLARPPTASVTEDGSRVETNNKQMLYGVQTEFEFFHERYEYVPYVNAREPLWLFLRNGTRRVVDVLLLCKRVCTRRINNLVRYRDTVVVKIRLRAPLY</sequence>
<reference evidence="2" key="1">
    <citation type="submission" date="2018-04" db="EMBL/GenBank/DDBJ databases">
        <title>Transcriptome assembly of Sipha flava.</title>
        <authorList>
            <person name="Scully E.D."/>
            <person name="Geib S.M."/>
            <person name="Palmer N.A."/>
            <person name="Koch K."/>
            <person name="Bradshaw J."/>
            <person name="Heng-Moss T."/>
            <person name="Sarath G."/>
        </authorList>
    </citation>
    <scope>NUCLEOTIDE SEQUENCE</scope>
</reference>
<name>A0A2S2QXC7_9HEMI</name>
<evidence type="ECO:0000313" key="2">
    <source>
        <dbReference type="EMBL" id="MBY81782.1"/>
    </source>
</evidence>